<organism evidence="1 2">
    <name type="scientific">Aegilops tauschii subsp. strangulata</name>
    <name type="common">Goatgrass</name>
    <dbReference type="NCBI Taxonomy" id="200361"/>
    <lineage>
        <taxon>Eukaryota</taxon>
        <taxon>Viridiplantae</taxon>
        <taxon>Streptophyta</taxon>
        <taxon>Embryophyta</taxon>
        <taxon>Tracheophyta</taxon>
        <taxon>Spermatophyta</taxon>
        <taxon>Magnoliopsida</taxon>
        <taxon>Liliopsida</taxon>
        <taxon>Poales</taxon>
        <taxon>Poaceae</taxon>
        <taxon>BOP clade</taxon>
        <taxon>Pooideae</taxon>
        <taxon>Triticodae</taxon>
        <taxon>Triticeae</taxon>
        <taxon>Triticinae</taxon>
        <taxon>Aegilops</taxon>
    </lineage>
</organism>
<reference evidence="2" key="1">
    <citation type="journal article" date="2014" name="Science">
        <title>Ancient hybridizations among the ancestral genomes of bread wheat.</title>
        <authorList>
            <consortium name="International Wheat Genome Sequencing Consortium,"/>
            <person name="Marcussen T."/>
            <person name="Sandve S.R."/>
            <person name="Heier L."/>
            <person name="Spannagl M."/>
            <person name="Pfeifer M."/>
            <person name="Jakobsen K.S."/>
            <person name="Wulff B.B."/>
            <person name="Steuernagel B."/>
            <person name="Mayer K.F."/>
            <person name="Olsen O.A."/>
        </authorList>
    </citation>
    <scope>NUCLEOTIDE SEQUENCE [LARGE SCALE GENOMIC DNA]</scope>
    <source>
        <strain evidence="2">cv. AL8/78</strain>
    </source>
</reference>
<accession>A0A453AFF0</accession>
<name>A0A453AFF0_AEGTS</name>
<protein>
    <submittedName>
        <fullName evidence="1">Uncharacterized protein</fullName>
    </submittedName>
</protein>
<reference evidence="1" key="3">
    <citation type="journal article" date="2017" name="Nature">
        <title>Genome sequence of the progenitor of the wheat D genome Aegilops tauschii.</title>
        <authorList>
            <person name="Luo M.C."/>
            <person name="Gu Y.Q."/>
            <person name="Puiu D."/>
            <person name="Wang H."/>
            <person name="Twardziok S.O."/>
            <person name="Deal K.R."/>
            <person name="Huo N."/>
            <person name="Zhu T."/>
            <person name="Wang L."/>
            <person name="Wang Y."/>
            <person name="McGuire P.E."/>
            <person name="Liu S."/>
            <person name="Long H."/>
            <person name="Ramasamy R.K."/>
            <person name="Rodriguez J.C."/>
            <person name="Van S.L."/>
            <person name="Yuan L."/>
            <person name="Wang Z."/>
            <person name="Xia Z."/>
            <person name="Xiao L."/>
            <person name="Anderson O.D."/>
            <person name="Ouyang S."/>
            <person name="Liang Y."/>
            <person name="Zimin A.V."/>
            <person name="Pertea G."/>
            <person name="Qi P."/>
            <person name="Bennetzen J.L."/>
            <person name="Dai X."/>
            <person name="Dawson M.W."/>
            <person name="Muller H.G."/>
            <person name="Kugler K."/>
            <person name="Rivarola-Duarte L."/>
            <person name="Spannagl M."/>
            <person name="Mayer K.F.X."/>
            <person name="Lu F.H."/>
            <person name="Bevan M.W."/>
            <person name="Leroy P."/>
            <person name="Li P."/>
            <person name="You F.M."/>
            <person name="Sun Q."/>
            <person name="Liu Z."/>
            <person name="Lyons E."/>
            <person name="Wicker T."/>
            <person name="Salzberg S.L."/>
            <person name="Devos K.M."/>
            <person name="Dvorak J."/>
        </authorList>
    </citation>
    <scope>NUCLEOTIDE SEQUENCE [LARGE SCALE GENOMIC DNA]</scope>
    <source>
        <strain evidence="1">cv. AL8/78</strain>
    </source>
</reference>
<evidence type="ECO:0000313" key="2">
    <source>
        <dbReference type="Proteomes" id="UP000015105"/>
    </source>
</evidence>
<proteinExistence type="predicted"/>
<evidence type="ECO:0000313" key="1">
    <source>
        <dbReference type="EnsemblPlants" id="AET2Gv20115800.2"/>
    </source>
</evidence>
<dbReference type="EnsemblPlants" id="AET2Gv20115800.2">
    <property type="protein sequence ID" value="AET2Gv20115800.2"/>
    <property type="gene ID" value="AET2Gv20115800"/>
</dbReference>
<reference evidence="1" key="5">
    <citation type="journal article" date="2021" name="G3 (Bethesda)">
        <title>Aegilops tauschii genome assembly Aet v5.0 features greater sequence contiguity and improved annotation.</title>
        <authorList>
            <person name="Wang L."/>
            <person name="Zhu T."/>
            <person name="Rodriguez J.C."/>
            <person name="Deal K.R."/>
            <person name="Dubcovsky J."/>
            <person name="McGuire P.E."/>
            <person name="Lux T."/>
            <person name="Spannagl M."/>
            <person name="Mayer K.F.X."/>
            <person name="Baldrich P."/>
            <person name="Meyers B.C."/>
            <person name="Huo N."/>
            <person name="Gu Y.Q."/>
            <person name="Zhou H."/>
            <person name="Devos K.M."/>
            <person name="Bennetzen J.L."/>
            <person name="Unver T."/>
            <person name="Budak H."/>
            <person name="Gulick P.J."/>
            <person name="Galiba G."/>
            <person name="Kalapos B."/>
            <person name="Nelson D.R."/>
            <person name="Li P."/>
            <person name="You F.M."/>
            <person name="Luo M.C."/>
            <person name="Dvorak J."/>
        </authorList>
    </citation>
    <scope>NUCLEOTIDE SEQUENCE [LARGE SCALE GENOMIC DNA]</scope>
    <source>
        <strain evidence="1">cv. AL8/78</strain>
    </source>
</reference>
<reference evidence="2" key="2">
    <citation type="journal article" date="2017" name="Nat. Plants">
        <title>The Aegilops tauschii genome reveals multiple impacts of transposons.</title>
        <authorList>
            <person name="Zhao G."/>
            <person name="Zou C."/>
            <person name="Li K."/>
            <person name="Wang K."/>
            <person name="Li T."/>
            <person name="Gao L."/>
            <person name="Zhang X."/>
            <person name="Wang H."/>
            <person name="Yang Z."/>
            <person name="Liu X."/>
            <person name="Jiang W."/>
            <person name="Mao L."/>
            <person name="Kong X."/>
            <person name="Jiao Y."/>
            <person name="Jia J."/>
        </authorList>
    </citation>
    <scope>NUCLEOTIDE SEQUENCE [LARGE SCALE GENOMIC DNA]</scope>
    <source>
        <strain evidence="2">cv. AL8/78</strain>
    </source>
</reference>
<dbReference type="Proteomes" id="UP000015105">
    <property type="component" value="Chromosome 2D"/>
</dbReference>
<reference evidence="1" key="4">
    <citation type="submission" date="2019-03" db="UniProtKB">
        <authorList>
            <consortium name="EnsemblPlants"/>
        </authorList>
    </citation>
    <scope>IDENTIFICATION</scope>
</reference>
<keyword evidence="2" id="KW-1185">Reference proteome</keyword>
<sequence length="35" mass="4005">DFPFGLVEDSSDDWECNIPWESFLSPTVPAEIPQH</sequence>
<dbReference type="AlphaFoldDB" id="A0A453AFF0"/>
<dbReference type="Gramene" id="AET2Gv20115800.2">
    <property type="protein sequence ID" value="AET2Gv20115800.2"/>
    <property type="gene ID" value="AET2Gv20115800"/>
</dbReference>